<name>A0A0D3I4S2_EMIH1</name>
<evidence type="ECO:0000313" key="5">
    <source>
        <dbReference type="Proteomes" id="UP000013827"/>
    </source>
</evidence>
<reference evidence="5" key="1">
    <citation type="journal article" date="2013" name="Nature">
        <title>Pan genome of the phytoplankton Emiliania underpins its global distribution.</title>
        <authorList>
            <person name="Read B.A."/>
            <person name="Kegel J."/>
            <person name="Klute M.J."/>
            <person name="Kuo A."/>
            <person name="Lefebvre S.C."/>
            <person name="Maumus F."/>
            <person name="Mayer C."/>
            <person name="Miller J."/>
            <person name="Monier A."/>
            <person name="Salamov A."/>
            <person name="Young J."/>
            <person name="Aguilar M."/>
            <person name="Claverie J.M."/>
            <person name="Frickenhaus S."/>
            <person name="Gonzalez K."/>
            <person name="Herman E.K."/>
            <person name="Lin Y.C."/>
            <person name="Napier J."/>
            <person name="Ogata H."/>
            <person name="Sarno A.F."/>
            <person name="Shmutz J."/>
            <person name="Schroeder D."/>
            <person name="de Vargas C."/>
            <person name="Verret F."/>
            <person name="von Dassow P."/>
            <person name="Valentin K."/>
            <person name="Van de Peer Y."/>
            <person name="Wheeler G."/>
            <person name="Dacks J.B."/>
            <person name="Delwiche C.F."/>
            <person name="Dyhrman S.T."/>
            <person name="Glockner G."/>
            <person name="John U."/>
            <person name="Richards T."/>
            <person name="Worden A.Z."/>
            <person name="Zhang X."/>
            <person name="Grigoriev I.V."/>
            <person name="Allen A.E."/>
            <person name="Bidle K."/>
            <person name="Borodovsky M."/>
            <person name="Bowler C."/>
            <person name="Brownlee C."/>
            <person name="Cock J.M."/>
            <person name="Elias M."/>
            <person name="Gladyshev V.N."/>
            <person name="Groth M."/>
            <person name="Guda C."/>
            <person name="Hadaegh A."/>
            <person name="Iglesias-Rodriguez M.D."/>
            <person name="Jenkins J."/>
            <person name="Jones B.M."/>
            <person name="Lawson T."/>
            <person name="Leese F."/>
            <person name="Lindquist E."/>
            <person name="Lobanov A."/>
            <person name="Lomsadze A."/>
            <person name="Malik S.B."/>
            <person name="Marsh M.E."/>
            <person name="Mackinder L."/>
            <person name="Mock T."/>
            <person name="Mueller-Roeber B."/>
            <person name="Pagarete A."/>
            <person name="Parker M."/>
            <person name="Probert I."/>
            <person name="Quesneville H."/>
            <person name="Raines C."/>
            <person name="Rensing S.A."/>
            <person name="Riano-Pachon D.M."/>
            <person name="Richier S."/>
            <person name="Rokitta S."/>
            <person name="Shiraiwa Y."/>
            <person name="Soanes D.M."/>
            <person name="van der Giezen M."/>
            <person name="Wahlund T.M."/>
            <person name="Williams B."/>
            <person name="Wilson W."/>
            <person name="Wolfe G."/>
            <person name="Wurch L.L."/>
        </authorList>
    </citation>
    <scope>NUCLEOTIDE SEQUENCE</scope>
</reference>
<sequence length="434" mass="48452">MGMAAPTAPRSQPPGFTFSSLMMRRRPPRHLADRGGATRAAYTRTSDRSGTCALAVLLRGSKLHVASVGDCRTLLVSGEHTYQQLTTDQRASEPAERARILECGGEISADGRVWGSLIPSRTLGDFPWKDRDGGRALSSLPACASFSVLPTHKYLVLGSDGLFDVLQNRTIARLIGRLNSGAQRACNELVKEIKKRPGTDDTTVIVIHFERDRQRECSADKLFGAVRRSMVVAAHDRMMYNRQRSQLKHHMQLAARYSGSDFMSRGELSLAAKLAGMDHVLTEEKLDLFFNPRESPRGAVKDGAANWRHINKALAPQMAQRPEATATASYRTKRLTATTKRVQAAEPKLVPEVHAAPATYPSSPDPFESIDPLELEKFHMVLQTHFTTRFAEMRRAFRMLDQTQSGMLSRNEVKLRWHSLLVQNYFLAFSVYLC</sequence>
<dbReference type="EnsemblProtists" id="EOD06257">
    <property type="protein sequence ID" value="EOD06257"/>
    <property type="gene ID" value="EMIHUDRAFT_460136"/>
</dbReference>
<dbReference type="Proteomes" id="UP000013827">
    <property type="component" value="Unassembled WGS sequence"/>
</dbReference>
<feature type="domain" description="EF-hand" evidence="2">
    <location>
        <begin position="388"/>
        <end position="423"/>
    </location>
</feature>
<dbReference type="SUPFAM" id="SSF81606">
    <property type="entry name" value="PP2C-like"/>
    <property type="match status" value="1"/>
</dbReference>
<protein>
    <recommendedName>
        <fullName evidence="6">PPM-type phosphatase domain-containing protein</fullName>
    </recommendedName>
</protein>
<dbReference type="PaxDb" id="2903-EOD06257"/>
<dbReference type="InterPro" id="IPR036457">
    <property type="entry name" value="PPM-type-like_dom_sf"/>
</dbReference>
<feature type="region of interest" description="Disordered" evidence="1">
    <location>
        <begin position="1"/>
        <end position="36"/>
    </location>
</feature>
<dbReference type="KEGG" id="ehx:EMIHUDRAFT_460136"/>
<organism evidence="4 5">
    <name type="scientific">Emiliania huxleyi (strain CCMP1516)</name>
    <dbReference type="NCBI Taxonomy" id="280463"/>
    <lineage>
        <taxon>Eukaryota</taxon>
        <taxon>Haptista</taxon>
        <taxon>Haptophyta</taxon>
        <taxon>Prymnesiophyceae</taxon>
        <taxon>Isochrysidales</taxon>
        <taxon>Noelaerhabdaceae</taxon>
        <taxon>Emiliania</taxon>
    </lineage>
</organism>
<dbReference type="InterPro" id="IPR002048">
    <property type="entry name" value="EF_hand_dom"/>
</dbReference>
<dbReference type="Gene3D" id="3.60.40.10">
    <property type="entry name" value="PPM-type phosphatase domain"/>
    <property type="match status" value="1"/>
</dbReference>
<dbReference type="GO" id="GO:0005509">
    <property type="term" value="F:calcium ion binding"/>
    <property type="evidence" value="ECO:0007669"/>
    <property type="project" value="InterPro"/>
</dbReference>
<dbReference type="Pfam" id="PF00481">
    <property type="entry name" value="PP2C"/>
    <property type="match status" value="1"/>
</dbReference>
<dbReference type="GeneID" id="17252406"/>
<dbReference type="RefSeq" id="XP_005758686.1">
    <property type="nucleotide sequence ID" value="XM_005758629.1"/>
</dbReference>
<evidence type="ECO:0008006" key="6">
    <source>
        <dbReference type="Google" id="ProtNLM"/>
    </source>
</evidence>
<feature type="domain" description="PPM-type phosphatase" evidence="3">
    <location>
        <begin position="1"/>
        <end position="209"/>
    </location>
</feature>
<dbReference type="PROSITE" id="PS51746">
    <property type="entry name" value="PPM_2"/>
    <property type="match status" value="1"/>
</dbReference>
<evidence type="ECO:0000313" key="4">
    <source>
        <dbReference type="EnsemblProtists" id="EOD06257"/>
    </source>
</evidence>
<evidence type="ECO:0000259" key="3">
    <source>
        <dbReference type="PROSITE" id="PS51746"/>
    </source>
</evidence>
<keyword evidence="5" id="KW-1185">Reference proteome</keyword>
<evidence type="ECO:0000256" key="1">
    <source>
        <dbReference type="SAM" id="MobiDB-lite"/>
    </source>
</evidence>
<dbReference type="STRING" id="2903.R1BAC6"/>
<dbReference type="InterPro" id="IPR011992">
    <property type="entry name" value="EF-hand-dom_pair"/>
</dbReference>
<proteinExistence type="predicted"/>
<dbReference type="PANTHER" id="PTHR47992">
    <property type="entry name" value="PROTEIN PHOSPHATASE"/>
    <property type="match status" value="1"/>
</dbReference>
<dbReference type="SUPFAM" id="SSF47473">
    <property type="entry name" value="EF-hand"/>
    <property type="match status" value="1"/>
</dbReference>
<dbReference type="CDD" id="cd00143">
    <property type="entry name" value="PP2Cc"/>
    <property type="match status" value="1"/>
</dbReference>
<evidence type="ECO:0000259" key="2">
    <source>
        <dbReference type="PROSITE" id="PS50222"/>
    </source>
</evidence>
<reference evidence="4" key="2">
    <citation type="submission" date="2024-10" db="UniProtKB">
        <authorList>
            <consortium name="EnsemblProtists"/>
        </authorList>
    </citation>
    <scope>IDENTIFICATION</scope>
</reference>
<dbReference type="HOGENOM" id="CLU_632299_0_0_1"/>
<dbReference type="SMART" id="SM00332">
    <property type="entry name" value="PP2Cc"/>
    <property type="match status" value="1"/>
</dbReference>
<accession>A0A0D3I4S2</accession>
<dbReference type="AlphaFoldDB" id="A0A0D3I4S2"/>
<dbReference type="PROSITE" id="PS50222">
    <property type="entry name" value="EF_HAND_2"/>
    <property type="match status" value="1"/>
</dbReference>
<dbReference type="InterPro" id="IPR001932">
    <property type="entry name" value="PPM-type_phosphatase-like_dom"/>
</dbReference>
<dbReference type="eggNOG" id="KOG0698">
    <property type="taxonomic scope" value="Eukaryota"/>
</dbReference>
<dbReference type="GO" id="GO:0004722">
    <property type="term" value="F:protein serine/threonine phosphatase activity"/>
    <property type="evidence" value="ECO:0007669"/>
    <property type="project" value="InterPro"/>
</dbReference>
<dbReference type="InterPro" id="IPR015655">
    <property type="entry name" value="PP2C"/>
</dbReference>